<evidence type="ECO:0000313" key="3">
    <source>
        <dbReference type="Proteomes" id="UP001274896"/>
    </source>
</evidence>
<keyword evidence="3" id="KW-1185">Reference proteome</keyword>
<organism evidence="2 3">
    <name type="scientific">Hemibagrus guttatus</name>
    <dbReference type="NCBI Taxonomy" id="175788"/>
    <lineage>
        <taxon>Eukaryota</taxon>
        <taxon>Metazoa</taxon>
        <taxon>Chordata</taxon>
        <taxon>Craniata</taxon>
        <taxon>Vertebrata</taxon>
        <taxon>Euteleostomi</taxon>
        <taxon>Actinopterygii</taxon>
        <taxon>Neopterygii</taxon>
        <taxon>Teleostei</taxon>
        <taxon>Ostariophysi</taxon>
        <taxon>Siluriformes</taxon>
        <taxon>Bagridae</taxon>
        <taxon>Hemibagrus</taxon>
    </lineage>
</organism>
<dbReference type="AlphaFoldDB" id="A0AAE0Q5Y9"/>
<dbReference type="InterPro" id="IPR024829">
    <property type="entry name" value="IEX-1"/>
</dbReference>
<feature type="compositionally biased region" description="Polar residues" evidence="1">
    <location>
        <begin position="176"/>
        <end position="195"/>
    </location>
</feature>
<name>A0AAE0Q5Y9_9TELE</name>
<proteinExistence type="predicted"/>
<comment type="caution">
    <text evidence="2">The sequence shown here is derived from an EMBL/GenBank/DDBJ whole genome shotgun (WGS) entry which is preliminary data.</text>
</comment>
<evidence type="ECO:0008006" key="4">
    <source>
        <dbReference type="Google" id="ProtNLM"/>
    </source>
</evidence>
<dbReference type="GO" id="GO:0043066">
    <property type="term" value="P:negative regulation of apoptotic process"/>
    <property type="evidence" value="ECO:0007669"/>
    <property type="project" value="InterPro"/>
</dbReference>
<dbReference type="PANTHER" id="PTHR16915">
    <property type="entry name" value="IMMEDIATE EARLY RESPONSE 3"/>
    <property type="match status" value="1"/>
</dbReference>
<evidence type="ECO:0000256" key="1">
    <source>
        <dbReference type="SAM" id="MobiDB-lite"/>
    </source>
</evidence>
<reference evidence="2" key="1">
    <citation type="submission" date="2023-06" db="EMBL/GenBank/DDBJ databases">
        <title>Male Hemibagrus guttatus genome.</title>
        <authorList>
            <person name="Bian C."/>
        </authorList>
    </citation>
    <scope>NUCLEOTIDE SEQUENCE</scope>
    <source>
        <strain evidence="2">Male_cb2023</strain>
        <tissue evidence="2">Muscle</tissue>
    </source>
</reference>
<sequence length="195" mass="22365">MILYVHACPLKLELRDTRHTSHLDQASGQYQVSVFVPLTPRRRWTPSGQSDASTQERATEVTEVRLCRRRGVSGERHVSHDEGAEYEWMKMTAEMSSVPVLSRRRVRRVLYPAGARRVLPKEDRDPMRRWLLLLSAVLFLQIYTEDERWDGPSAEGAAGQGDVLTERHRDMPEGDTPQSCGLNLHMQTQQPKCSQ</sequence>
<dbReference type="EMBL" id="JAUCMX010000021">
    <property type="protein sequence ID" value="KAK3514311.1"/>
    <property type="molecule type" value="Genomic_DNA"/>
</dbReference>
<protein>
    <recommendedName>
        <fullName evidence="4">Radiation-inducible immediate-early gene IEX-1</fullName>
    </recommendedName>
</protein>
<dbReference type="PANTHER" id="PTHR16915:SF0">
    <property type="entry name" value="RADIATION-INDUCIBLE IMMEDIATE-EARLY GENE IEX-1"/>
    <property type="match status" value="1"/>
</dbReference>
<dbReference type="Proteomes" id="UP001274896">
    <property type="component" value="Unassembled WGS sequence"/>
</dbReference>
<feature type="region of interest" description="Disordered" evidence="1">
    <location>
        <begin position="168"/>
        <end position="195"/>
    </location>
</feature>
<gene>
    <name evidence="2" type="ORF">QTP70_013711</name>
</gene>
<evidence type="ECO:0000313" key="2">
    <source>
        <dbReference type="EMBL" id="KAK3514311.1"/>
    </source>
</evidence>
<accession>A0AAE0Q5Y9</accession>
<dbReference type="PRINTS" id="PR02100">
    <property type="entry name" value="GENEIEX1"/>
</dbReference>